<dbReference type="EMBL" id="JBHMDO010000033">
    <property type="protein sequence ID" value="MFB9328374.1"/>
    <property type="molecule type" value="Genomic_DNA"/>
</dbReference>
<keyword evidence="2" id="KW-0472">Membrane</keyword>
<gene>
    <name evidence="3" type="ORF">ACFFSY_20785</name>
</gene>
<evidence type="ECO:0000256" key="1">
    <source>
        <dbReference type="ARBA" id="ARBA00004651"/>
    </source>
</evidence>
<protein>
    <submittedName>
        <fullName evidence="3">MFS transporter</fullName>
    </submittedName>
</protein>
<name>A0ABV5KT26_9BACL</name>
<feature type="transmembrane region" description="Helical" evidence="2">
    <location>
        <begin position="9"/>
        <end position="31"/>
    </location>
</feature>
<feature type="transmembrane region" description="Helical" evidence="2">
    <location>
        <begin position="100"/>
        <end position="124"/>
    </location>
</feature>
<dbReference type="InterPro" id="IPR053160">
    <property type="entry name" value="MFS_DHA3_Transporter"/>
</dbReference>
<dbReference type="Pfam" id="PF07690">
    <property type="entry name" value="MFS_1"/>
    <property type="match status" value="1"/>
</dbReference>
<feature type="transmembrane region" description="Helical" evidence="2">
    <location>
        <begin position="308"/>
        <end position="332"/>
    </location>
</feature>
<reference evidence="3 4" key="1">
    <citation type="submission" date="2024-09" db="EMBL/GenBank/DDBJ databases">
        <authorList>
            <person name="Sun Q."/>
            <person name="Mori K."/>
        </authorList>
    </citation>
    <scope>NUCLEOTIDE SEQUENCE [LARGE SCALE GENOMIC DNA]</scope>
    <source>
        <strain evidence="3 4">TISTR 2452</strain>
    </source>
</reference>
<comment type="subcellular location">
    <subcellularLocation>
        <location evidence="1">Cell membrane</location>
        <topology evidence="1">Multi-pass membrane protein</topology>
    </subcellularLocation>
</comment>
<feature type="transmembrane region" description="Helical" evidence="2">
    <location>
        <begin position="227"/>
        <end position="245"/>
    </location>
</feature>
<dbReference type="Gene3D" id="1.20.1250.20">
    <property type="entry name" value="MFS general substrate transporter like domains"/>
    <property type="match status" value="1"/>
</dbReference>
<keyword evidence="2" id="KW-0812">Transmembrane</keyword>
<dbReference type="InterPro" id="IPR011701">
    <property type="entry name" value="MFS"/>
</dbReference>
<feature type="transmembrane region" description="Helical" evidence="2">
    <location>
        <begin position="145"/>
        <end position="166"/>
    </location>
</feature>
<dbReference type="RefSeq" id="WP_377497608.1">
    <property type="nucleotide sequence ID" value="NZ_JBHMDO010000033.1"/>
</dbReference>
<dbReference type="InterPro" id="IPR036259">
    <property type="entry name" value="MFS_trans_sf"/>
</dbReference>
<evidence type="ECO:0000256" key="2">
    <source>
        <dbReference type="SAM" id="Phobius"/>
    </source>
</evidence>
<dbReference type="PANTHER" id="PTHR23530">
    <property type="entry name" value="TRANSPORT PROTEIN-RELATED"/>
    <property type="match status" value="1"/>
</dbReference>
<feature type="transmembrane region" description="Helical" evidence="2">
    <location>
        <begin position="386"/>
        <end position="406"/>
    </location>
</feature>
<evidence type="ECO:0000313" key="3">
    <source>
        <dbReference type="EMBL" id="MFB9328374.1"/>
    </source>
</evidence>
<feature type="transmembrane region" description="Helical" evidence="2">
    <location>
        <begin position="43"/>
        <end position="67"/>
    </location>
</feature>
<organism evidence="3 4">
    <name type="scientific">Paenibacillus aurantiacus</name>
    <dbReference type="NCBI Taxonomy" id="1936118"/>
    <lineage>
        <taxon>Bacteria</taxon>
        <taxon>Bacillati</taxon>
        <taxon>Bacillota</taxon>
        <taxon>Bacilli</taxon>
        <taxon>Bacillales</taxon>
        <taxon>Paenibacillaceae</taxon>
        <taxon>Paenibacillus</taxon>
    </lineage>
</organism>
<comment type="caution">
    <text evidence="3">The sequence shown here is derived from an EMBL/GenBank/DDBJ whole genome shotgun (WGS) entry which is preliminary data.</text>
</comment>
<evidence type="ECO:0000313" key="4">
    <source>
        <dbReference type="Proteomes" id="UP001589747"/>
    </source>
</evidence>
<dbReference type="Proteomes" id="UP001589747">
    <property type="component" value="Unassembled WGS sequence"/>
</dbReference>
<dbReference type="PANTHER" id="PTHR23530:SF1">
    <property type="entry name" value="PERMEASE, MAJOR FACILITATOR SUPERFAMILY-RELATED"/>
    <property type="match status" value="1"/>
</dbReference>
<dbReference type="SUPFAM" id="SSF103473">
    <property type="entry name" value="MFS general substrate transporter"/>
    <property type="match status" value="1"/>
</dbReference>
<feature type="transmembrane region" description="Helical" evidence="2">
    <location>
        <begin position="265"/>
        <end position="287"/>
    </location>
</feature>
<accession>A0ABV5KT26</accession>
<keyword evidence="2" id="KW-1133">Transmembrane helix</keyword>
<sequence length="419" mass="45061">MGNIFASRVFLAISFFAALANSIMFTTYAIYQVLALGLSPLELLLIGMVLELTVLLFEGITGVLADLHGRRKSIVTGMFVLGIGFLLEGSAIWLGQANPWMSAFVWLLIGQLFYGIGATFISGADAAWIADEVGESNAGPLFLRAGRYGLAGSLIGIPFSVLLSMAGANYPYLAGGALYVLLGAFLLARMPETGFDKPDRRIGHNAYWLGVRETWLTGVRIVRRQPVLMAMLGVTLLSGAASEGYDRLWQAHLMLEIGLPARWPEAAWVGILAMLSTLLAIPLLRYAENRLDIANSPATVRALMLLTVVRIGAVILFALAPGYAWAIAAILVHDALRTLSGPISAAWLNRFLESRTRATVLSMMGQSDALGQTAGGPIVGWIGSRYTIRASLLASAALMAPIAALYRSHGRRLRNAEPE</sequence>
<feature type="transmembrane region" description="Helical" evidence="2">
    <location>
        <begin position="172"/>
        <end position="191"/>
    </location>
</feature>
<keyword evidence="4" id="KW-1185">Reference proteome</keyword>
<feature type="transmembrane region" description="Helical" evidence="2">
    <location>
        <begin position="74"/>
        <end position="94"/>
    </location>
</feature>
<proteinExistence type="predicted"/>